<dbReference type="EMBL" id="KV010645">
    <property type="protein sequence ID" value="KZV27280.1"/>
    <property type="molecule type" value="Genomic_DNA"/>
</dbReference>
<evidence type="ECO:0000313" key="2">
    <source>
        <dbReference type="Proteomes" id="UP000250235"/>
    </source>
</evidence>
<accession>A0A2Z7B1Y1</accession>
<gene>
    <name evidence="1" type="ORF">F511_17676</name>
</gene>
<proteinExistence type="predicted"/>
<evidence type="ECO:0000313" key="1">
    <source>
        <dbReference type="EMBL" id="KZV27280.1"/>
    </source>
</evidence>
<keyword evidence="2" id="KW-1185">Reference proteome</keyword>
<sequence length="77" mass="8901">MLLLNCLSQSIRFRFNLSKRHRFAIANSKYHLLVNSILRLDFFLYDVASSLASGSSIDWFYCSSQMIDDITADLIYA</sequence>
<protein>
    <submittedName>
        <fullName evidence="1">Uncharacterized protein</fullName>
    </submittedName>
</protein>
<organism evidence="1 2">
    <name type="scientific">Dorcoceras hygrometricum</name>
    <dbReference type="NCBI Taxonomy" id="472368"/>
    <lineage>
        <taxon>Eukaryota</taxon>
        <taxon>Viridiplantae</taxon>
        <taxon>Streptophyta</taxon>
        <taxon>Embryophyta</taxon>
        <taxon>Tracheophyta</taxon>
        <taxon>Spermatophyta</taxon>
        <taxon>Magnoliopsida</taxon>
        <taxon>eudicotyledons</taxon>
        <taxon>Gunneridae</taxon>
        <taxon>Pentapetalae</taxon>
        <taxon>asterids</taxon>
        <taxon>lamiids</taxon>
        <taxon>Lamiales</taxon>
        <taxon>Gesneriaceae</taxon>
        <taxon>Didymocarpoideae</taxon>
        <taxon>Trichosporeae</taxon>
        <taxon>Loxocarpinae</taxon>
        <taxon>Dorcoceras</taxon>
    </lineage>
</organism>
<reference evidence="1 2" key="1">
    <citation type="journal article" date="2015" name="Proc. Natl. Acad. Sci. U.S.A.">
        <title>The resurrection genome of Boea hygrometrica: A blueprint for survival of dehydration.</title>
        <authorList>
            <person name="Xiao L."/>
            <person name="Yang G."/>
            <person name="Zhang L."/>
            <person name="Yang X."/>
            <person name="Zhao S."/>
            <person name="Ji Z."/>
            <person name="Zhou Q."/>
            <person name="Hu M."/>
            <person name="Wang Y."/>
            <person name="Chen M."/>
            <person name="Xu Y."/>
            <person name="Jin H."/>
            <person name="Xiao X."/>
            <person name="Hu G."/>
            <person name="Bao F."/>
            <person name="Hu Y."/>
            <person name="Wan P."/>
            <person name="Li L."/>
            <person name="Deng X."/>
            <person name="Kuang T."/>
            <person name="Xiang C."/>
            <person name="Zhu J.K."/>
            <person name="Oliver M.J."/>
            <person name="He Y."/>
        </authorList>
    </citation>
    <scope>NUCLEOTIDE SEQUENCE [LARGE SCALE GENOMIC DNA]</scope>
    <source>
        <strain evidence="2">cv. XS01</strain>
    </source>
</reference>
<dbReference type="Proteomes" id="UP000250235">
    <property type="component" value="Unassembled WGS sequence"/>
</dbReference>
<dbReference type="AlphaFoldDB" id="A0A2Z7B1Y1"/>
<name>A0A2Z7B1Y1_9LAMI</name>